<dbReference type="SUPFAM" id="SSF53335">
    <property type="entry name" value="S-adenosyl-L-methionine-dependent methyltransferases"/>
    <property type="match status" value="1"/>
</dbReference>
<accession>A0A518RJ28</accession>
<dbReference type="InterPro" id="IPR029063">
    <property type="entry name" value="SAM-dependent_MTases_sf"/>
</dbReference>
<dbReference type="EMBL" id="CP042239">
    <property type="protein sequence ID" value="QDX27467.1"/>
    <property type="molecule type" value="Genomic_DNA"/>
</dbReference>
<keyword evidence="2" id="KW-1185">Reference proteome</keyword>
<evidence type="ECO:0000313" key="2">
    <source>
        <dbReference type="Proteomes" id="UP000318055"/>
    </source>
</evidence>
<sequence>MLTVPSPRHWSNVELRKVLAHLPPSANVINVSGWKDGDKEGGLYRSYFAPGARYTVSNYGDDTARGGEGAHTAVSLDLGAPAPAELEGTFDVAFSHTVLEHIEDPVFAFNQIAKLTSDLIITVVPFKQKMHFEPGQFGDYYRFSPLAMRRLHEKAGFTVLYESYTPPPTLDVYLFYVGTRQPERHRDFPIQLPPIEALNFKVGGFNAADLARNVASRAVGKFFKR</sequence>
<gene>
    <name evidence="1" type="ORF">FPZ54_16630</name>
</gene>
<evidence type="ECO:0000313" key="1">
    <source>
        <dbReference type="EMBL" id="QDX27467.1"/>
    </source>
</evidence>
<protein>
    <recommendedName>
        <fullName evidence="3">Methyltransferase domain-containing protein</fullName>
    </recommendedName>
</protein>
<evidence type="ECO:0008006" key="3">
    <source>
        <dbReference type="Google" id="ProtNLM"/>
    </source>
</evidence>
<dbReference type="RefSeq" id="WP_145848942.1">
    <property type="nucleotide sequence ID" value="NZ_CP042239.1"/>
</dbReference>
<dbReference type="OrthoDB" id="9071885at2"/>
<dbReference type="Gene3D" id="3.40.50.150">
    <property type="entry name" value="Vaccinia Virus protein VP39"/>
    <property type="match status" value="1"/>
</dbReference>
<reference evidence="1 2" key="1">
    <citation type="submission" date="2019-07" db="EMBL/GenBank/DDBJ databases">
        <title>Sphingomonas alkalisoli sp. nov., isolated from rhizosphere soil of Suaedae salsa.</title>
        <authorList>
            <person name="Zhang H."/>
            <person name="Xu L."/>
            <person name="Zhang J.-X."/>
            <person name="Sun J.-Q."/>
        </authorList>
    </citation>
    <scope>NUCLEOTIDE SEQUENCE [LARGE SCALE GENOMIC DNA]</scope>
    <source>
        <strain evidence="1 2">XS-10</strain>
    </source>
</reference>
<organism evidence="1 2">
    <name type="scientific">Sphingomonas suaedae</name>
    <dbReference type="NCBI Taxonomy" id="2599297"/>
    <lineage>
        <taxon>Bacteria</taxon>
        <taxon>Pseudomonadati</taxon>
        <taxon>Pseudomonadota</taxon>
        <taxon>Alphaproteobacteria</taxon>
        <taxon>Sphingomonadales</taxon>
        <taxon>Sphingomonadaceae</taxon>
        <taxon>Sphingomonas</taxon>
    </lineage>
</organism>
<dbReference type="AlphaFoldDB" id="A0A518RJ28"/>
<dbReference type="Proteomes" id="UP000318055">
    <property type="component" value="Chromosome"/>
</dbReference>
<proteinExistence type="predicted"/>
<name>A0A518RJ28_9SPHN</name>
<dbReference type="KEGG" id="ssua:FPZ54_16630"/>